<comment type="subcellular location">
    <subcellularLocation>
        <location evidence="2">Cell inner membrane</location>
        <topology evidence="2">Multi-pass membrane protein</topology>
    </subcellularLocation>
</comment>
<keyword evidence="5" id="KW-0808">Transferase</keyword>
<dbReference type="RefSeq" id="WP_188564636.1">
    <property type="nucleotide sequence ID" value="NZ_BMED01000001.1"/>
</dbReference>
<keyword evidence="6" id="KW-0418">Kinase</keyword>
<feature type="coiled-coil region" evidence="8">
    <location>
        <begin position="30"/>
        <end position="92"/>
    </location>
</feature>
<sequence length="474" mass="51517">MNDKTIGSDGPPVNTEPGLDLDLDLESQNAQQLRKKVVALLTQADQEAEQVRSRIADLLAQVGELREVAKSKDALEDLVQKLREANHNLIIATFGAQDMQASAEALSHRQEEFLAMLAHELRNPLAPIAMAAELMGKITSAHPQLPKLHAIIGRQVHHLTHLVGDLVDASRVSSGKIVLQKCPLLVSDIINSAVETSQPFIDKRNQILILDLPEEPITVDGDLVRLAQVFSNLLINATKFMPEYEKITLSVNKLKDEVLISVKDKGVGIAADIQPFVFELFRQGSHALDRSQGGLGIGLALVKTIVEMHGGTVKVKSAGVGFGSEFTVVLPACFDPLPDFNRPAVGVTSFQPRRILVIDDNADVNETLVDFLKLEGHATSSVFNGAAGIAMAQKNDYDVIVCDIGMPGMDGYEVVRQLRLNATEPLPCYIALTGYNHIENMDKARNAGFDHYLVKPIAIDILVSLISSSVAHHA</sequence>
<comment type="caution">
    <text evidence="11">The sequence shown here is derived from an EMBL/GenBank/DDBJ whole genome shotgun (WGS) entry which is preliminary data.</text>
</comment>
<dbReference type="SMART" id="SM00388">
    <property type="entry name" value="HisKA"/>
    <property type="match status" value="1"/>
</dbReference>
<dbReference type="InterPro" id="IPR003594">
    <property type="entry name" value="HATPase_dom"/>
</dbReference>
<dbReference type="Pfam" id="PF02518">
    <property type="entry name" value="HATPase_c"/>
    <property type="match status" value="1"/>
</dbReference>
<dbReference type="GO" id="GO:0005886">
    <property type="term" value="C:plasma membrane"/>
    <property type="evidence" value="ECO:0007669"/>
    <property type="project" value="UniProtKB-SubCell"/>
</dbReference>
<dbReference type="PANTHER" id="PTHR43547:SF2">
    <property type="entry name" value="HYBRID SIGNAL TRANSDUCTION HISTIDINE KINASE C"/>
    <property type="match status" value="1"/>
</dbReference>
<keyword evidence="4 7" id="KW-0597">Phosphoprotein</keyword>
<comment type="catalytic activity">
    <reaction evidence="1">
        <text>ATP + protein L-histidine = ADP + protein N-phospho-L-histidine.</text>
        <dbReference type="EC" id="2.7.13.3"/>
    </reaction>
</comment>
<dbReference type="InterPro" id="IPR005467">
    <property type="entry name" value="His_kinase_dom"/>
</dbReference>
<evidence type="ECO:0000313" key="12">
    <source>
        <dbReference type="Proteomes" id="UP000637423"/>
    </source>
</evidence>
<dbReference type="InterPro" id="IPR036890">
    <property type="entry name" value="HATPase_C_sf"/>
</dbReference>
<dbReference type="InterPro" id="IPR004358">
    <property type="entry name" value="Sig_transdc_His_kin-like_C"/>
</dbReference>
<evidence type="ECO:0000256" key="2">
    <source>
        <dbReference type="ARBA" id="ARBA00004429"/>
    </source>
</evidence>
<dbReference type="FunFam" id="3.30.565.10:FF:000006">
    <property type="entry name" value="Sensor histidine kinase WalK"/>
    <property type="match status" value="1"/>
</dbReference>
<keyword evidence="8" id="KW-0175">Coiled coil</keyword>
<accession>A0A916U772</accession>
<evidence type="ECO:0000256" key="8">
    <source>
        <dbReference type="SAM" id="Coils"/>
    </source>
</evidence>
<dbReference type="Gene3D" id="1.10.287.130">
    <property type="match status" value="1"/>
</dbReference>
<dbReference type="EC" id="2.7.13.3" evidence="3"/>
<dbReference type="InterPro" id="IPR003661">
    <property type="entry name" value="HisK_dim/P_dom"/>
</dbReference>
<dbReference type="Gene3D" id="3.30.565.10">
    <property type="entry name" value="Histidine kinase-like ATPase, C-terminal domain"/>
    <property type="match status" value="1"/>
</dbReference>
<evidence type="ECO:0000256" key="6">
    <source>
        <dbReference type="ARBA" id="ARBA00022777"/>
    </source>
</evidence>
<reference evidence="11" key="2">
    <citation type="submission" date="2020-09" db="EMBL/GenBank/DDBJ databases">
        <authorList>
            <person name="Sun Q."/>
            <person name="Zhou Y."/>
        </authorList>
    </citation>
    <scope>NUCLEOTIDE SEQUENCE</scope>
    <source>
        <strain evidence="11">CGMCC 1.10998</strain>
    </source>
</reference>
<dbReference type="PANTHER" id="PTHR43547">
    <property type="entry name" value="TWO-COMPONENT HISTIDINE KINASE"/>
    <property type="match status" value="1"/>
</dbReference>
<evidence type="ECO:0000259" key="9">
    <source>
        <dbReference type="PROSITE" id="PS50109"/>
    </source>
</evidence>
<evidence type="ECO:0000256" key="4">
    <source>
        <dbReference type="ARBA" id="ARBA00022553"/>
    </source>
</evidence>
<dbReference type="InterPro" id="IPR011006">
    <property type="entry name" value="CheY-like_superfamily"/>
</dbReference>
<evidence type="ECO:0000313" key="11">
    <source>
        <dbReference type="EMBL" id="GGC63204.1"/>
    </source>
</evidence>
<proteinExistence type="predicted"/>
<feature type="modified residue" description="4-aspartylphosphate" evidence="7">
    <location>
        <position position="403"/>
    </location>
</feature>
<dbReference type="Proteomes" id="UP000637423">
    <property type="component" value="Unassembled WGS sequence"/>
</dbReference>
<reference evidence="11" key="1">
    <citation type="journal article" date="2014" name="Int. J. Syst. Evol. Microbiol.">
        <title>Complete genome sequence of Corynebacterium casei LMG S-19264T (=DSM 44701T), isolated from a smear-ripened cheese.</title>
        <authorList>
            <consortium name="US DOE Joint Genome Institute (JGI-PGF)"/>
            <person name="Walter F."/>
            <person name="Albersmeier A."/>
            <person name="Kalinowski J."/>
            <person name="Ruckert C."/>
        </authorList>
    </citation>
    <scope>NUCLEOTIDE SEQUENCE</scope>
    <source>
        <strain evidence="11">CGMCC 1.10998</strain>
    </source>
</reference>
<evidence type="ECO:0000256" key="3">
    <source>
        <dbReference type="ARBA" id="ARBA00012438"/>
    </source>
</evidence>
<gene>
    <name evidence="11" type="ORF">GCM10011396_07690</name>
</gene>
<dbReference type="SUPFAM" id="SSF47384">
    <property type="entry name" value="Homodimeric domain of signal transducing histidine kinase"/>
    <property type="match status" value="1"/>
</dbReference>
<dbReference type="InterPro" id="IPR036097">
    <property type="entry name" value="HisK_dim/P_sf"/>
</dbReference>
<dbReference type="SUPFAM" id="SSF55874">
    <property type="entry name" value="ATPase domain of HSP90 chaperone/DNA topoisomerase II/histidine kinase"/>
    <property type="match status" value="1"/>
</dbReference>
<dbReference type="SMART" id="SM00448">
    <property type="entry name" value="REC"/>
    <property type="match status" value="1"/>
</dbReference>
<protein>
    <recommendedName>
        <fullName evidence="3">histidine kinase</fullName>
        <ecNumber evidence="3">2.7.13.3</ecNumber>
    </recommendedName>
</protein>
<evidence type="ECO:0000256" key="7">
    <source>
        <dbReference type="PROSITE-ProRule" id="PRU00169"/>
    </source>
</evidence>
<dbReference type="AlphaFoldDB" id="A0A916U772"/>
<dbReference type="CDD" id="cd00082">
    <property type="entry name" value="HisKA"/>
    <property type="match status" value="1"/>
</dbReference>
<feature type="domain" description="Histidine kinase" evidence="9">
    <location>
        <begin position="116"/>
        <end position="334"/>
    </location>
</feature>
<dbReference type="EMBL" id="BMED01000001">
    <property type="protein sequence ID" value="GGC63204.1"/>
    <property type="molecule type" value="Genomic_DNA"/>
</dbReference>
<dbReference type="PRINTS" id="PR00344">
    <property type="entry name" value="BCTRLSENSOR"/>
</dbReference>
<dbReference type="SUPFAM" id="SSF52172">
    <property type="entry name" value="CheY-like"/>
    <property type="match status" value="1"/>
</dbReference>
<dbReference type="PROSITE" id="PS50110">
    <property type="entry name" value="RESPONSE_REGULATORY"/>
    <property type="match status" value="1"/>
</dbReference>
<evidence type="ECO:0000256" key="1">
    <source>
        <dbReference type="ARBA" id="ARBA00000085"/>
    </source>
</evidence>
<keyword evidence="12" id="KW-1185">Reference proteome</keyword>
<dbReference type="GO" id="GO:0000155">
    <property type="term" value="F:phosphorelay sensor kinase activity"/>
    <property type="evidence" value="ECO:0007669"/>
    <property type="project" value="InterPro"/>
</dbReference>
<dbReference type="PROSITE" id="PS50109">
    <property type="entry name" value="HIS_KIN"/>
    <property type="match status" value="1"/>
</dbReference>
<evidence type="ECO:0000259" key="10">
    <source>
        <dbReference type="PROSITE" id="PS50110"/>
    </source>
</evidence>
<organism evidence="11 12">
    <name type="scientific">Undibacterium terreum</name>
    <dbReference type="NCBI Taxonomy" id="1224302"/>
    <lineage>
        <taxon>Bacteria</taxon>
        <taxon>Pseudomonadati</taxon>
        <taxon>Pseudomonadota</taxon>
        <taxon>Betaproteobacteria</taxon>
        <taxon>Burkholderiales</taxon>
        <taxon>Oxalobacteraceae</taxon>
        <taxon>Undibacterium</taxon>
    </lineage>
</organism>
<dbReference type="SMART" id="SM00387">
    <property type="entry name" value="HATPase_c"/>
    <property type="match status" value="1"/>
</dbReference>
<dbReference type="InterPro" id="IPR001789">
    <property type="entry name" value="Sig_transdc_resp-reg_receiver"/>
</dbReference>
<dbReference type="Gene3D" id="3.40.50.2300">
    <property type="match status" value="1"/>
</dbReference>
<feature type="domain" description="Response regulatory" evidence="10">
    <location>
        <begin position="354"/>
        <end position="470"/>
    </location>
</feature>
<evidence type="ECO:0000256" key="5">
    <source>
        <dbReference type="ARBA" id="ARBA00022679"/>
    </source>
</evidence>
<dbReference type="Pfam" id="PF00512">
    <property type="entry name" value="HisKA"/>
    <property type="match status" value="1"/>
</dbReference>
<name>A0A916U772_9BURK</name>
<dbReference type="Pfam" id="PF00072">
    <property type="entry name" value="Response_reg"/>
    <property type="match status" value="1"/>
</dbReference>